<dbReference type="RefSeq" id="WP_412268450.1">
    <property type="nucleotide sequence ID" value="NZ_JBKUZK010000001.1"/>
</dbReference>
<evidence type="ECO:0000313" key="1">
    <source>
        <dbReference type="EMBL" id="MCQ4840913.1"/>
    </source>
</evidence>
<dbReference type="EMBL" id="JANFZH010000033">
    <property type="protein sequence ID" value="MCQ4840913.1"/>
    <property type="molecule type" value="Genomic_DNA"/>
</dbReference>
<name>A0ABT1S278_9FIRM</name>
<accession>A0ABT1S278</accession>
<evidence type="ECO:0000313" key="2">
    <source>
        <dbReference type="Proteomes" id="UP001524473"/>
    </source>
</evidence>
<evidence type="ECO:0008006" key="3">
    <source>
        <dbReference type="Google" id="ProtNLM"/>
    </source>
</evidence>
<organism evidence="1 2">
    <name type="scientific">Neglectibacter timonensis</name>
    <dbReference type="NCBI Taxonomy" id="1776382"/>
    <lineage>
        <taxon>Bacteria</taxon>
        <taxon>Bacillati</taxon>
        <taxon>Bacillota</taxon>
        <taxon>Clostridia</taxon>
        <taxon>Eubacteriales</taxon>
        <taxon>Oscillospiraceae</taxon>
        <taxon>Neglectibacter</taxon>
    </lineage>
</organism>
<comment type="caution">
    <text evidence="1">The sequence shown here is derived from an EMBL/GenBank/DDBJ whole genome shotgun (WGS) entry which is preliminary data.</text>
</comment>
<reference evidence="1 2" key="1">
    <citation type="submission" date="2022-06" db="EMBL/GenBank/DDBJ databases">
        <title>Isolation of gut microbiota from human fecal samples.</title>
        <authorList>
            <person name="Pamer E.G."/>
            <person name="Barat B."/>
            <person name="Waligurski E."/>
            <person name="Medina S."/>
            <person name="Paddock L."/>
            <person name="Mostad J."/>
        </authorList>
    </citation>
    <scope>NUCLEOTIDE SEQUENCE [LARGE SCALE GENOMIC DNA]</scope>
    <source>
        <strain evidence="1 2">DFI.9.73</strain>
    </source>
</reference>
<gene>
    <name evidence="1" type="ORF">NE695_13445</name>
</gene>
<protein>
    <recommendedName>
        <fullName evidence="3">Secreted protein</fullName>
    </recommendedName>
</protein>
<sequence>MKICKIVATFVFVKVGFDQFGGNFGACTDEKSHFWPKKVGKSPVLRTKSGQKKSGAFSENGTFLAFFGHFWPICANWVSENH</sequence>
<dbReference type="Proteomes" id="UP001524473">
    <property type="component" value="Unassembled WGS sequence"/>
</dbReference>
<keyword evidence="2" id="KW-1185">Reference proteome</keyword>
<proteinExistence type="predicted"/>